<dbReference type="Pfam" id="PF08484">
    <property type="entry name" value="Methyltransf_14"/>
    <property type="match status" value="1"/>
</dbReference>
<sequence length="380" mass="41610">MNMGNCLCKMCGNVLPKHSLLHFHDMPKAAQFLPDAHDLAADAGVDLVIYQCTSCGLVQSSSEPVAYYKEVVRAAAFSEEMQAFRQVQFAQFVQDYALQGKNLIEIGCGRGEYLRLLQSAGVMAYGLEYGADSVRQCVAAGLDVTPGYIDSAEYVLEHAPFDAFAVLNFMEHWPDPNASLRGIANNLVEGGIGLVEVPNLDMILKNNLFTEFISDHILYFTRESLVTMLRLNGFEVLSCAEVWHGYILSAVVRKRKFCDVSAFASSRLQIKSEVGCFIQQHAAEGVAIWGAGHQALAAIALLGLAKEIKYVVDSAPFKQGKFTPASHIPIVAPAYLTEHPVGAVIVMAASYSDEVANIIRRDWPAVTHVAILRDFGLEFV</sequence>
<evidence type="ECO:0000259" key="1">
    <source>
        <dbReference type="Pfam" id="PF08484"/>
    </source>
</evidence>
<dbReference type="Gene3D" id="3.40.50.720">
    <property type="entry name" value="NAD(P)-binding Rossmann-like Domain"/>
    <property type="match status" value="1"/>
</dbReference>
<dbReference type="InterPro" id="IPR013691">
    <property type="entry name" value="MeTrfase_14"/>
</dbReference>
<evidence type="ECO:0000313" key="2">
    <source>
        <dbReference type="EMBL" id="BBO99462.1"/>
    </source>
</evidence>
<evidence type="ECO:0000313" key="3">
    <source>
        <dbReference type="Proteomes" id="UP000463939"/>
    </source>
</evidence>
<dbReference type="KEGG" id="sniv:SFSGTM_01710"/>
<proteinExistence type="predicted"/>
<reference evidence="3" key="1">
    <citation type="submission" date="2019-11" db="EMBL/GenBank/DDBJ databases">
        <title>Isolation and characterization of a novel species in the genus Sulfuriferula.</title>
        <authorList>
            <person name="Mochizuki J."/>
            <person name="Kojima H."/>
            <person name="Fukui M."/>
        </authorList>
    </citation>
    <scope>NUCLEOTIDE SEQUENCE [LARGE SCALE GENOMIC DNA]</scope>
    <source>
        <strain evidence="3">SGTM</strain>
    </source>
</reference>
<gene>
    <name evidence="2" type="ORF">SFSGTM_01710</name>
</gene>
<keyword evidence="2" id="KW-0489">Methyltransferase</keyword>
<dbReference type="Gene3D" id="6.20.50.110">
    <property type="entry name" value="Methyltransferase, zinc-binding domain"/>
    <property type="match status" value="1"/>
</dbReference>
<protein>
    <submittedName>
        <fullName evidence="2">NDP-hexose methyltransferase</fullName>
    </submittedName>
</protein>
<organism evidence="2 3">
    <name type="scientific">Sulfuriferula nivalis</name>
    <dbReference type="NCBI Taxonomy" id="2675298"/>
    <lineage>
        <taxon>Bacteria</taxon>
        <taxon>Pseudomonadati</taxon>
        <taxon>Pseudomonadota</taxon>
        <taxon>Betaproteobacteria</taxon>
        <taxon>Nitrosomonadales</taxon>
        <taxon>Sulfuricellaceae</taxon>
        <taxon>Sulfuriferula</taxon>
    </lineage>
</organism>
<dbReference type="Gene3D" id="3.40.50.150">
    <property type="entry name" value="Vaccinia Virus protein VP39"/>
    <property type="match status" value="1"/>
</dbReference>
<dbReference type="SUPFAM" id="SSF53335">
    <property type="entry name" value="S-adenosyl-L-methionine-dependent methyltransferases"/>
    <property type="match status" value="1"/>
</dbReference>
<dbReference type="InterPro" id="IPR038576">
    <property type="entry name" value="Methyltransf_Zn-bd_dom_put_sf"/>
</dbReference>
<keyword evidence="2" id="KW-0808">Transferase</keyword>
<feature type="domain" description="C-methyltransferase" evidence="1">
    <location>
        <begin position="262"/>
        <end position="357"/>
    </location>
</feature>
<dbReference type="Pfam" id="PF13489">
    <property type="entry name" value="Methyltransf_23"/>
    <property type="match status" value="1"/>
</dbReference>
<keyword evidence="3" id="KW-1185">Reference proteome</keyword>
<accession>A0A809S720</accession>
<dbReference type="GO" id="GO:0032259">
    <property type="term" value="P:methylation"/>
    <property type="evidence" value="ECO:0007669"/>
    <property type="project" value="UniProtKB-KW"/>
</dbReference>
<dbReference type="AlphaFoldDB" id="A0A809S720"/>
<dbReference type="InterPro" id="IPR029063">
    <property type="entry name" value="SAM-dependent_MTases_sf"/>
</dbReference>
<dbReference type="GO" id="GO:0008168">
    <property type="term" value="F:methyltransferase activity"/>
    <property type="evidence" value="ECO:0007669"/>
    <property type="project" value="UniProtKB-KW"/>
</dbReference>
<name>A0A809S720_9PROT</name>
<dbReference type="EMBL" id="AP021881">
    <property type="protein sequence ID" value="BBO99462.1"/>
    <property type="molecule type" value="Genomic_DNA"/>
</dbReference>
<dbReference type="Proteomes" id="UP000463939">
    <property type="component" value="Chromosome"/>
</dbReference>
<dbReference type="PANTHER" id="PTHR43861">
    <property type="entry name" value="TRANS-ACONITATE 2-METHYLTRANSFERASE-RELATED"/>
    <property type="match status" value="1"/>
</dbReference>